<sequence>MDWPTALVLIAVVIAAMAIVTTYLNGRFSNT</sequence>
<keyword evidence="1" id="KW-0472">Membrane</keyword>
<evidence type="ECO:0000256" key="1">
    <source>
        <dbReference type="SAM" id="Phobius"/>
    </source>
</evidence>
<dbReference type="STRING" id="710685.MycrhN_5903"/>
<reference evidence="2 3" key="1">
    <citation type="submission" date="2011-12" db="EMBL/GenBank/DDBJ databases">
        <title>Complete sequence of Mycobacterium rhodesiae NBB3.</title>
        <authorList>
            <consortium name="US DOE Joint Genome Institute"/>
            <person name="Lucas S."/>
            <person name="Han J."/>
            <person name="Lapidus A."/>
            <person name="Cheng J.-F."/>
            <person name="Goodwin L."/>
            <person name="Pitluck S."/>
            <person name="Peters L."/>
            <person name="Mikhailova N."/>
            <person name="Gu W."/>
            <person name="Detter J.C."/>
            <person name="Han C."/>
            <person name="Tapia R."/>
            <person name="Land M."/>
            <person name="Hauser L."/>
            <person name="Kyrpides N."/>
            <person name="Ivanova N."/>
            <person name="Pagani I."/>
            <person name="Mattes T."/>
            <person name="Holmes A."/>
            <person name="Rutledge P."/>
            <person name="Paulsen I."/>
            <person name="Coleman N."/>
            <person name="Woyke T."/>
        </authorList>
    </citation>
    <scope>NUCLEOTIDE SEQUENCE [LARGE SCALE GENOMIC DNA]</scope>
    <source>
        <strain evidence="2 3">NBB3</strain>
    </source>
</reference>
<feature type="transmembrane region" description="Helical" evidence="1">
    <location>
        <begin position="6"/>
        <end position="26"/>
    </location>
</feature>
<dbReference type="Proteomes" id="UP000005442">
    <property type="component" value="Chromosome"/>
</dbReference>
<name>G8RQA2_MYCRN</name>
<accession>G8RQA2</accession>
<dbReference type="AlphaFoldDB" id="G8RQA2"/>
<protein>
    <submittedName>
        <fullName evidence="2">Uncharacterized protein</fullName>
    </submittedName>
</protein>
<dbReference type="EMBL" id="CP003169">
    <property type="protein sequence ID" value="AEV76368.1"/>
    <property type="molecule type" value="Genomic_DNA"/>
</dbReference>
<evidence type="ECO:0000313" key="2">
    <source>
        <dbReference type="EMBL" id="AEV76368.1"/>
    </source>
</evidence>
<organism evidence="2 3">
    <name type="scientific">Mycolicibacterium rhodesiae (strain NBB3)</name>
    <name type="common">Mycobacterium rhodesiae</name>
    <dbReference type="NCBI Taxonomy" id="710685"/>
    <lineage>
        <taxon>Bacteria</taxon>
        <taxon>Bacillati</taxon>
        <taxon>Actinomycetota</taxon>
        <taxon>Actinomycetes</taxon>
        <taxon>Mycobacteriales</taxon>
        <taxon>Mycobacteriaceae</taxon>
        <taxon>Mycolicibacterium</taxon>
    </lineage>
</organism>
<keyword evidence="3" id="KW-1185">Reference proteome</keyword>
<keyword evidence="1" id="KW-0812">Transmembrane</keyword>
<dbReference type="KEGG" id="mrh:MycrhN_5903"/>
<proteinExistence type="predicted"/>
<gene>
    <name evidence="2" type="ordered locus">MycrhN_5903</name>
</gene>
<evidence type="ECO:0000313" key="3">
    <source>
        <dbReference type="Proteomes" id="UP000005442"/>
    </source>
</evidence>
<dbReference type="HOGENOM" id="CLU_221243_0_0_11"/>
<keyword evidence="1" id="KW-1133">Transmembrane helix</keyword>